<organism evidence="1 2">
    <name type="scientific">Solanum stoloniferum</name>
    <dbReference type="NCBI Taxonomy" id="62892"/>
    <lineage>
        <taxon>Eukaryota</taxon>
        <taxon>Viridiplantae</taxon>
        <taxon>Streptophyta</taxon>
        <taxon>Embryophyta</taxon>
        <taxon>Tracheophyta</taxon>
        <taxon>Spermatophyta</taxon>
        <taxon>Magnoliopsida</taxon>
        <taxon>eudicotyledons</taxon>
        <taxon>Gunneridae</taxon>
        <taxon>Pentapetalae</taxon>
        <taxon>asterids</taxon>
        <taxon>lamiids</taxon>
        <taxon>Solanales</taxon>
        <taxon>Solanaceae</taxon>
        <taxon>Solanoideae</taxon>
        <taxon>Solaneae</taxon>
        <taxon>Solanum</taxon>
    </lineage>
</organism>
<comment type="caution">
    <text evidence="1">The sequence shown here is derived from an EMBL/GenBank/DDBJ whole genome shotgun (WGS) entry which is preliminary data.</text>
</comment>
<evidence type="ECO:0000313" key="1">
    <source>
        <dbReference type="EMBL" id="KAL3375806.1"/>
    </source>
</evidence>
<evidence type="ECO:0000313" key="2">
    <source>
        <dbReference type="Proteomes" id="UP001627284"/>
    </source>
</evidence>
<name>A0ABD2V7V0_9SOLN</name>
<dbReference type="Proteomes" id="UP001627284">
    <property type="component" value="Unassembled WGS sequence"/>
</dbReference>
<reference evidence="1 2" key="1">
    <citation type="submission" date="2024-05" db="EMBL/GenBank/DDBJ databases">
        <title>De novo assembly of an allotetraploid wild potato.</title>
        <authorList>
            <person name="Hosaka A.J."/>
        </authorList>
    </citation>
    <scope>NUCLEOTIDE SEQUENCE [LARGE SCALE GENOMIC DNA]</scope>
    <source>
        <tissue evidence="1">Young leaves</tissue>
    </source>
</reference>
<keyword evidence="2" id="KW-1185">Reference proteome</keyword>
<proteinExistence type="predicted"/>
<dbReference type="EMBL" id="JBJKTR010000002">
    <property type="protein sequence ID" value="KAL3375806.1"/>
    <property type="molecule type" value="Genomic_DNA"/>
</dbReference>
<dbReference type="AlphaFoldDB" id="A0ABD2V7V0"/>
<accession>A0ABD2V7V0</accession>
<sequence>MLKLGRPPFKETRWVVTSFKLTCYIQVGSFTFQRDTLGCHLVQSDMLSSNWVIRLQRDVLGCHLIKSDMLFTSLSFQRGTLPSLCNFSSNIEGISPNQITNSVEALSAGKQLDLAKKCFLP</sequence>
<gene>
    <name evidence="1" type="ORF">AABB24_002665</name>
</gene>
<protein>
    <submittedName>
        <fullName evidence="1">Uncharacterized protein</fullName>
    </submittedName>
</protein>